<dbReference type="EMBL" id="JAGSOY010000094">
    <property type="protein sequence ID" value="MBU2713662.1"/>
    <property type="molecule type" value="Genomic_DNA"/>
</dbReference>
<dbReference type="Pfam" id="PF00497">
    <property type="entry name" value="SBP_bac_3"/>
    <property type="match status" value="1"/>
</dbReference>
<gene>
    <name evidence="4" type="ORF">KCG35_21615</name>
</gene>
<dbReference type="Gene3D" id="3.40.190.10">
    <property type="entry name" value="Periplasmic binding protein-like II"/>
    <property type="match status" value="2"/>
</dbReference>
<accession>A0ABS5ZHW3</accession>
<dbReference type="SUPFAM" id="SSF53850">
    <property type="entry name" value="Periplasmic binding protein-like II"/>
    <property type="match status" value="1"/>
</dbReference>
<dbReference type="RefSeq" id="WP_215821947.1">
    <property type="nucleotide sequence ID" value="NZ_JAGSOY010000094.1"/>
</dbReference>
<comment type="caution">
    <text evidence="4">The sequence shown here is derived from an EMBL/GenBank/DDBJ whole genome shotgun (WGS) entry which is preliminary data.</text>
</comment>
<protein>
    <submittedName>
        <fullName evidence="4">Transporter substrate-binding domain-containing protein</fullName>
    </submittedName>
</protein>
<organism evidence="4 5">
    <name type="scientific">Zooshikella harenae</name>
    <dbReference type="NCBI Taxonomy" id="2827238"/>
    <lineage>
        <taxon>Bacteria</taxon>
        <taxon>Pseudomonadati</taxon>
        <taxon>Pseudomonadota</taxon>
        <taxon>Gammaproteobacteria</taxon>
        <taxon>Oceanospirillales</taxon>
        <taxon>Zooshikellaceae</taxon>
        <taxon>Zooshikella</taxon>
    </lineage>
</organism>
<name>A0ABS5ZHW3_9GAMM</name>
<feature type="domain" description="Solute-binding protein family 3/N-terminal" evidence="3">
    <location>
        <begin position="37"/>
        <end position="250"/>
    </location>
</feature>
<dbReference type="PANTHER" id="PTHR35936">
    <property type="entry name" value="MEMBRANE-BOUND LYTIC MUREIN TRANSGLYCOSYLASE F"/>
    <property type="match status" value="1"/>
</dbReference>
<proteinExistence type="inferred from homology"/>
<evidence type="ECO:0000256" key="2">
    <source>
        <dbReference type="ARBA" id="ARBA00022729"/>
    </source>
</evidence>
<keyword evidence="2" id="KW-0732">Signal</keyword>
<comment type="similarity">
    <text evidence="1">Belongs to the bacterial solute-binding protein 3 family.</text>
</comment>
<dbReference type="Proteomes" id="UP000690515">
    <property type="component" value="Unassembled WGS sequence"/>
</dbReference>
<evidence type="ECO:0000259" key="3">
    <source>
        <dbReference type="Pfam" id="PF00497"/>
    </source>
</evidence>
<evidence type="ECO:0000256" key="1">
    <source>
        <dbReference type="ARBA" id="ARBA00010333"/>
    </source>
</evidence>
<evidence type="ECO:0000313" key="5">
    <source>
        <dbReference type="Proteomes" id="UP000690515"/>
    </source>
</evidence>
<evidence type="ECO:0000313" key="4">
    <source>
        <dbReference type="EMBL" id="MBU2713662.1"/>
    </source>
</evidence>
<dbReference type="PANTHER" id="PTHR35936:SF25">
    <property type="entry name" value="ABC TRANSPORTER SUBSTRATE-BINDING PROTEIN"/>
    <property type="match status" value="1"/>
</dbReference>
<dbReference type="InterPro" id="IPR001638">
    <property type="entry name" value="Solute-binding_3/MltF_N"/>
</dbReference>
<sequence>MIRARYCVLNGISLAIYLLMSHIVLADDISLRTDYWCPYSCEEGSDKKGVLIDIVEYIFNRKGHTLNYRLVPWKRAIAKTRSGEFNGIIGAFHNDAPDFIFHQEPLAYSVNVFFIHYENKWQYTGLESLAQIRLGAALGYSYGVKLDKYIENNKGKIYLASGETPIVDLVRLLMFKRIEVVIENRWVMEHYLKKLNNPIKILEAGISSYDPVYVGFSPVNPLSYQYANEIDQELVKMKRDGTWMKILNFYGLLPNKLTKLKAH</sequence>
<reference evidence="4 5" key="1">
    <citation type="submission" date="2021-04" db="EMBL/GenBank/DDBJ databases">
        <authorList>
            <person name="Pira H."/>
            <person name="Risdian C."/>
            <person name="Wink J."/>
        </authorList>
    </citation>
    <scope>NUCLEOTIDE SEQUENCE [LARGE SCALE GENOMIC DNA]</scope>
    <source>
        <strain evidence="4 5">WH53</strain>
    </source>
</reference>
<keyword evidence="5" id="KW-1185">Reference proteome</keyword>